<evidence type="ECO:0000313" key="12">
    <source>
        <dbReference type="Proteomes" id="UP000526033"/>
    </source>
</evidence>
<dbReference type="GO" id="GO:0019843">
    <property type="term" value="F:rRNA binding"/>
    <property type="evidence" value="ECO:0007669"/>
    <property type="project" value="UniProtKB-UniRule"/>
</dbReference>
<dbReference type="GO" id="GO:0003735">
    <property type="term" value="F:structural constituent of ribosome"/>
    <property type="evidence" value="ECO:0007669"/>
    <property type="project" value="InterPro"/>
</dbReference>
<organism evidence="11 12">
    <name type="scientific">candidate division WWE3 bacterium</name>
    <dbReference type="NCBI Taxonomy" id="2053526"/>
    <lineage>
        <taxon>Bacteria</taxon>
        <taxon>Katanobacteria</taxon>
    </lineage>
</organism>
<evidence type="ECO:0000256" key="5">
    <source>
        <dbReference type="ARBA" id="ARBA00023274"/>
    </source>
</evidence>
<dbReference type="EMBL" id="JAAZNL010000020">
    <property type="protein sequence ID" value="NMB69969.1"/>
    <property type="molecule type" value="Genomic_DNA"/>
</dbReference>
<evidence type="ECO:0000256" key="1">
    <source>
        <dbReference type="ARBA" id="ARBA00010618"/>
    </source>
</evidence>
<comment type="caution">
    <text evidence="11">The sequence shown here is derived from an EMBL/GenBank/DDBJ whole genome shotgun (WGS) entry which is preliminary data.</text>
</comment>
<dbReference type="InterPro" id="IPR005825">
    <property type="entry name" value="Ribosomal_uL24_CS"/>
</dbReference>
<keyword evidence="4 8" id="KW-0689">Ribosomal protein</keyword>
<evidence type="ECO:0000256" key="2">
    <source>
        <dbReference type="ARBA" id="ARBA00022730"/>
    </source>
</evidence>
<evidence type="ECO:0000256" key="7">
    <source>
        <dbReference type="ARBA" id="ARBA00058688"/>
    </source>
</evidence>
<dbReference type="GO" id="GO:0005840">
    <property type="term" value="C:ribosome"/>
    <property type="evidence" value="ECO:0007669"/>
    <property type="project" value="UniProtKB-KW"/>
</dbReference>
<dbReference type="PROSITE" id="PS01108">
    <property type="entry name" value="RIBOSOMAL_L24"/>
    <property type="match status" value="1"/>
</dbReference>
<dbReference type="Pfam" id="PF00467">
    <property type="entry name" value="KOW"/>
    <property type="match status" value="1"/>
</dbReference>
<dbReference type="InterPro" id="IPR057264">
    <property type="entry name" value="Ribosomal_uL24_C"/>
</dbReference>
<evidence type="ECO:0000256" key="9">
    <source>
        <dbReference type="RuleBase" id="RU003477"/>
    </source>
</evidence>
<dbReference type="NCBIfam" id="TIGR01079">
    <property type="entry name" value="rplX_bact"/>
    <property type="match status" value="1"/>
</dbReference>
<evidence type="ECO:0000256" key="8">
    <source>
        <dbReference type="HAMAP-Rule" id="MF_01326"/>
    </source>
</evidence>
<accession>A0A7X9HHV0</accession>
<keyword evidence="3 8" id="KW-0694">RNA-binding</keyword>
<evidence type="ECO:0000256" key="6">
    <source>
        <dbReference type="ARBA" id="ARBA00035206"/>
    </source>
</evidence>
<evidence type="ECO:0000256" key="3">
    <source>
        <dbReference type="ARBA" id="ARBA00022884"/>
    </source>
</evidence>
<dbReference type="Gene3D" id="2.30.30.30">
    <property type="match status" value="1"/>
</dbReference>
<dbReference type="AlphaFoldDB" id="A0A7X9HHV0"/>
<name>A0A7X9HHV0_UNCKA</name>
<keyword evidence="5 8" id="KW-0687">Ribonucleoprotein</keyword>
<comment type="function">
    <text evidence="7 8">One of the proteins that surrounds the polypeptide exit tunnel on the outside of the subunit.</text>
</comment>
<dbReference type="CDD" id="cd06089">
    <property type="entry name" value="KOW_RPL26"/>
    <property type="match status" value="1"/>
</dbReference>
<feature type="domain" description="KOW" evidence="10">
    <location>
        <begin position="16"/>
        <end position="43"/>
    </location>
</feature>
<dbReference type="InterPro" id="IPR008991">
    <property type="entry name" value="Translation_prot_SH3-like_sf"/>
</dbReference>
<keyword evidence="2 8" id="KW-0699">rRNA-binding</keyword>
<dbReference type="FunFam" id="2.30.30.30:FF:000004">
    <property type="entry name" value="50S ribosomal protein L24"/>
    <property type="match status" value="1"/>
</dbReference>
<sequence length="117" mass="13029">MSNFEKNAKHPVLGSKIRKGDKVYVITGKDKGKTGSVLRVYGKTGRVLIQGINLVKKHVKPGKVSKEGGIINVEKSIAISNVMLFNDKLDRPVRLGFKLVDAKKYRLIRKNGEVLEK</sequence>
<proteinExistence type="inferred from homology"/>
<dbReference type="SMART" id="SM00739">
    <property type="entry name" value="KOW"/>
    <property type="match status" value="1"/>
</dbReference>
<evidence type="ECO:0000256" key="4">
    <source>
        <dbReference type="ARBA" id="ARBA00022980"/>
    </source>
</evidence>
<comment type="function">
    <text evidence="8">One of two assembly initiator proteins, it binds directly to the 5'-end of the 23S rRNA, where it nucleates assembly of the 50S subunit.</text>
</comment>
<dbReference type="Pfam" id="PF17136">
    <property type="entry name" value="ribosomal_L24"/>
    <property type="match status" value="1"/>
</dbReference>
<dbReference type="SUPFAM" id="SSF50104">
    <property type="entry name" value="Translation proteins SH3-like domain"/>
    <property type="match status" value="1"/>
</dbReference>
<reference evidence="11 12" key="1">
    <citation type="journal article" date="2020" name="Biotechnol. Biofuels">
        <title>New insights from the biogas microbiome by comprehensive genome-resolved metagenomics of nearly 1600 species originating from multiple anaerobic digesters.</title>
        <authorList>
            <person name="Campanaro S."/>
            <person name="Treu L."/>
            <person name="Rodriguez-R L.M."/>
            <person name="Kovalovszki A."/>
            <person name="Ziels R.M."/>
            <person name="Maus I."/>
            <person name="Zhu X."/>
            <person name="Kougias P.G."/>
            <person name="Basile A."/>
            <person name="Luo G."/>
            <person name="Schluter A."/>
            <person name="Konstantinidis K.T."/>
            <person name="Angelidaki I."/>
        </authorList>
    </citation>
    <scope>NUCLEOTIDE SEQUENCE [LARGE SCALE GENOMIC DNA]</scope>
    <source>
        <strain evidence="11">AS27yjCOA_165</strain>
    </source>
</reference>
<comment type="subunit">
    <text evidence="8">Part of the 50S ribosomal subunit.</text>
</comment>
<dbReference type="InterPro" id="IPR005824">
    <property type="entry name" value="KOW"/>
</dbReference>
<dbReference type="GO" id="GO:1990904">
    <property type="term" value="C:ribonucleoprotein complex"/>
    <property type="evidence" value="ECO:0007669"/>
    <property type="project" value="UniProtKB-KW"/>
</dbReference>
<evidence type="ECO:0000313" key="11">
    <source>
        <dbReference type="EMBL" id="NMB69969.1"/>
    </source>
</evidence>
<dbReference type="HAMAP" id="MF_01326_B">
    <property type="entry name" value="Ribosomal_uL24_B"/>
    <property type="match status" value="1"/>
</dbReference>
<dbReference type="PANTHER" id="PTHR12903">
    <property type="entry name" value="MITOCHONDRIAL RIBOSOMAL PROTEIN L24"/>
    <property type="match status" value="1"/>
</dbReference>
<dbReference type="InterPro" id="IPR041988">
    <property type="entry name" value="Ribosomal_uL24_KOW"/>
</dbReference>
<dbReference type="InterPro" id="IPR014722">
    <property type="entry name" value="Rib_uL2_dom2"/>
</dbReference>
<dbReference type="InterPro" id="IPR003256">
    <property type="entry name" value="Ribosomal_uL24"/>
</dbReference>
<dbReference type="GO" id="GO:0006412">
    <property type="term" value="P:translation"/>
    <property type="evidence" value="ECO:0007669"/>
    <property type="project" value="UniProtKB-UniRule"/>
</dbReference>
<gene>
    <name evidence="8 11" type="primary">rplX</name>
    <name evidence="11" type="ORF">GYA27_02100</name>
</gene>
<dbReference type="Proteomes" id="UP000526033">
    <property type="component" value="Unassembled WGS sequence"/>
</dbReference>
<evidence type="ECO:0000259" key="10">
    <source>
        <dbReference type="SMART" id="SM00739"/>
    </source>
</evidence>
<protein>
    <recommendedName>
        <fullName evidence="6 8">Large ribosomal subunit protein uL24</fullName>
    </recommendedName>
</protein>
<comment type="similarity">
    <text evidence="1 8 9">Belongs to the universal ribosomal protein uL24 family.</text>
</comment>